<dbReference type="EMBL" id="JAUJLE010001537">
    <property type="protein sequence ID" value="KAK0948948.1"/>
    <property type="molecule type" value="Genomic_DNA"/>
</dbReference>
<dbReference type="Proteomes" id="UP001175353">
    <property type="component" value="Unassembled WGS sequence"/>
</dbReference>
<feature type="non-terminal residue" evidence="2">
    <location>
        <position position="1"/>
    </location>
</feature>
<name>A0AAN6GYC6_9PEZI</name>
<evidence type="ECO:0000313" key="2">
    <source>
        <dbReference type="EMBL" id="KAK0948948.1"/>
    </source>
</evidence>
<evidence type="ECO:0000256" key="1">
    <source>
        <dbReference type="SAM" id="MobiDB-lite"/>
    </source>
</evidence>
<keyword evidence="3" id="KW-1185">Reference proteome</keyword>
<comment type="caution">
    <text evidence="2">The sequence shown here is derived from an EMBL/GenBank/DDBJ whole genome shotgun (WGS) entry which is preliminary data.</text>
</comment>
<feature type="compositionally biased region" description="Polar residues" evidence="1">
    <location>
        <begin position="52"/>
        <end position="63"/>
    </location>
</feature>
<evidence type="ECO:0000313" key="3">
    <source>
        <dbReference type="Proteomes" id="UP001175353"/>
    </source>
</evidence>
<organism evidence="2 3">
    <name type="scientific">Friedmanniomyces endolithicus</name>
    <dbReference type="NCBI Taxonomy" id="329885"/>
    <lineage>
        <taxon>Eukaryota</taxon>
        <taxon>Fungi</taxon>
        <taxon>Dikarya</taxon>
        <taxon>Ascomycota</taxon>
        <taxon>Pezizomycotina</taxon>
        <taxon>Dothideomycetes</taxon>
        <taxon>Dothideomycetidae</taxon>
        <taxon>Mycosphaerellales</taxon>
        <taxon>Teratosphaeriaceae</taxon>
        <taxon>Friedmanniomyces</taxon>
    </lineage>
</organism>
<gene>
    <name evidence="2" type="ORF">LTR91_026846</name>
</gene>
<sequence length="125" mass="13996">TTYEMLPSDSYSATSQAIRFYSTQKKRPTLSVHYATPMPDHATRAKAHALTPVTSSKSGQQSPDQHDSEKAGMEAPESPPNRTDTVKKTSHTPADERTPSDYDREALELIETLRSEFHKDIEKGY</sequence>
<accession>A0AAN6GYC6</accession>
<proteinExistence type="predicted"/>
<feature type="compositionally biased region" description="Basic and acidic residues" evidence="1">
    <location>
        <begin position="93"/>
        <end position="105"/>
    </location>
</feature>
<dbReference type="AlphaFoldDB" id="A0AAN6GYC6"/>
<feature type="region of interest" description="Disordered" evidence="1">
    <location>
        <begin position="22"/>
        <end position="105"/>
    </location>
</feature>
<reference evidence="2" key="1">
    <citation type="submission" date="2023-06" db="EMBL/GenBank/DDBJ databases">
        <title>Black Yeasts Isolated from many extreme environments.</title>
        <authorList>
            <person name="Coleine C."/>
            <person name="Stajich J.E."/>
            <person name="Selbmann L."/>
        </authorList>
    </citation>
    <scope>NUCLEOTIDE SEQUENCE</scope>
    <source>
        <strain evidence="2">CCFEE 5200</strain>
    </source>
</reference>
<protein>
    <submittedName>
        <fullName evidence="2">Uncharacterized protein</fullName>
    </submittedName>
</protein>